<keyword evidence="5" id="KW-1003">Cell membrane</keyword>
<accession>A0A2K4X4Y8</accession>
<evidence type="ECO:0000256" key="6">
    <source>
        <dbReference type="PROSITE-ProRule" id="PRU00354"/>
    </source>
</evidence>
<reference evidence="9 10" key="2">
    <citation type="submission" date="2017-11" db="EMBL/GenBank/DDBJ databases">
        <authorList>
            <person name="Han C.G."/>
        </authorList>
    </citation>
    <scope>NUCLEOTIDE SEQUENCE [LARGE SCALE GENOMIC DNA]</scope>
    <source>
        <strain evidence="10">ATCC 43555</strain>
        <strain evidence="9">ATCC43555</strain>
    </source>
</reference>
<comment type="caution">
    <text evidence="5">Lacks conserved residue(s) required for the propagation of feature annotation.</text>
</comment>
<feature type="binding site" evidence="5">
    <location>
        <position position="313"/>
    </location>
    <ligand>
        <name>spermidine</name>
        <dbReference type="ChEBI" id="CHEBI:57834"/>
    </ligand>
</feature>
<keyword evidence="5" id="KW-0812">Transmembrane</keyword>
<feature type="transmembrane region" description="Helical" evidence="5">
    <location>
        <begin position="139"/>
        <end position="160"/>
    </location>
</feature>
<evidence type="ECO:0000259" key="7">
    <source>
        <dbReference type="PROSITE" id="PS51006"/>
    </source>
</evidence>
<protein>
    <recommendedName>
        <fullName evidence="5">Polyamine aminopropyltransferase</fullName>
    </recommendedName>
    <alternativeName>
        <fullName evidence="5">Putrescine aminopropyltransferase</fullName>
        <shortName evidence="5">PAPT</shortName>
    </alternativeName>
    <alternativeName>
        <fullName evidence="5">Spermidine synthase</fullName>
        <shortName evidence="5">SPDS</shortName>
        <shortName evidence="5">SPDSY</shortName>
        <ecNumber evidence="5">2.5.1.16</ecNumber>
    </alternativeName>
</protein>
<sequence>MSLTNTSPSKARLLGHDILLITVMAILAGCGLIYEYLLSHYAGRVLGSVESAIYAMIGTMIVAMGLGAFLARWFKDAFTAFAWLESIIALVGMGCILAIAGVIAVSYSLPHLFSSIFNLPPDVVLNGYVFQKLQEWSRFLPYVFGLILGLFIGMEIPLIARIRQHVYGRFLENNAGTIYGADYIGAGIGAAIWVSIMLSMPIMQAAAWTALFNIIAGLAFLWRYHAHVRFAKALLVCHIVLLALFGFILVLGSSWMNSLSNVLYKDKVIYSQATKYQHVVLTERLSKNQPEPITDLYLNGRLQFSSIDEQIYHSMLVYPAMLASNRHDRVLIIGGGDGLALRDVLKWPVSEVTLIDLDAQLLNLFGHKDGDFTPPEPINNRLLKLNNKSMQDSRAHIIVGDAFLEVEKLLDQSKQFDTILIDLPDPNHPDLNKMYSDYFYNHVRQLLAPDGAMAVQSTSPYHAKKAFLSIAKTVKAAGFSYVEQYQQNIPSFGQWGWTIATKMGQPASGRIKNISEMPVPSRWVSKEYLLASFVFPNQYFEQVKIIEVNRLGSGQLYDYYRTAWQIESELYKN</sequence>
<dbReference type="RefSeq" id="WP_104641696.1">
    <property type="nucleotide sequence ID" value="NZ_AQGW01000015.1"/>
</dbReference>
<feature type="binding site" evidence="5">
    <location>
        <position position="277"/>
    </location>
    <ligand>
        <name>S-methyl-5'-thioadenosine</name>
        <dbReference type="ChEBI" id="CHEBI:17509"/>
    </ligand>
</feature>
<dbReference type="OrthoDB" id="9793120at2"/>
<dbReference type="Proteomes" id="UP000615003">
    <property type="component" value="Unassembled WGS sequence"/>
</dbReference>
<dbReference type="Gene3D" id="3.40.50.150">
    <property type="entry name" value="Vaccinia Virus protein VP39"/>
    <property type="match status" value="1"/>
</dbReference>
<evidence type="ECO:0000256" key="5">
    <source>
        <dbReference type="HAMAP-Rule" id="MF_00198"/>
    </source>
</evidence>
<evidence type="ECO:0000313" key="8">
    <source>
        <dbReference type="EMBL" id="MBE0381422.1"/>
    </source>
</evidence>
<feature type="transmembrane region" description="Helical" evidence="5">
    <location>
        <begin position="86"/>
        <end position="109"/>
    </location>
</feature>
<dbReference type="Pfam" id="PF01564">
    <property type="entry name" value="Spermine_synth"/>
    <property type="match status" value="1"/>
</dbReference>
<dbReference type="CDD" id="cd02440">
    <property type="entry name" value="AdoMet_MTases"/>
    <property type="match status" value="1"/>
</dbReference>
<dbReference type="InterPro" id="IPR001045">
    <property type="entry name" value="Spermi_synthase"/>
</dbReference>
<comment type="subcellular location">
    <subcellularLocation>
        <location evidence="5">Cell membrane</location>
        <topology evidence="5">Multi-pass membrane protein</topology>
    </subcellularLocation>
</comment>
<feature type="transmembrane region" description="Helical" evidence="5">
    <location>
        <begin position="181"/>
        <end position="199"/>
    </location>
</feature>
<organism evidence="9 10">
    <name type="scientific">Pseudoalteromonas carrageenovora IAM 12662</name>
    <dbReference type="NCBI Taxonomy" id="1314868"/>
    <lineage>
        <taxon>Bacteria</taxon>
        <taxon>Pseudomonadati</taxon>
        <taxon>Pseudomonadota</taxon>
        <taxon>Gammaproteobacteria</taxon>
        <taxon>Alteromonadales</taxon>
        <taxon>Pseudoalteromonadaceae</taxon>
        <taxon>Pseudoalteromonas</taxon>
    </lineage>
</organism>
<keyword evidence="5" id="KW-1133">Transmembrane helix</keyword>
<evidence type="ECO:0000313" key="11">
    <source>
        <dbReference type="Proteomes" id="UP000615003"/>
    </source>
</evidence>
<keyword evidence="3 5" id="KW-0745">Spermidine biosynthesis</keyword>
<dbReference type="InterPro" id="IPR030374">
    <property type="entry name" value="PABS"/>
</dbReference>
<dbReference type="AlphaFoldDB" id="A0A2K4X4Y8"/>
<dbReference type="EMBL" id="LT965928">
    <property type="protein sequence ID" value="SOU39343.1"/>
    <property type="molecule type" value="Genomic_DNA"/>
</dbReference>
<evidence type="ECO:0000256" key="1">
    <source>
        <dbReference type="ARBA" id="ARBA00007867"/>
    </source>
</evidence>
<feature type="transmembrane region" description="Helical" evidence="5">
    <location>
        <begin position="18"/>
        <end position="37"/>
    </location>
</feature>
<dbReference type="UniPathway" id="UPA00248">
    <property type="reaction ID" value="UER00314"/>
</dbReference>
<feature type="binding site" evidence="5">
    <location>
        <position position="337"/>
    </location>
    <ligand>
        <name>spermidine</name>
        <dbReference type="ChEBI" id="CHEBI:57834"/>
    </ligand>
</feature>
<comment type="function">
    <text evidence="5">Catalyzes the irreversible transfer of a propylamine group from the amino donor S-adenosylmethioninamine (decarboxy-AdoMet) to putrescine (1,4-diaminobutane) to yield spermidine.</text>
</comment>
<feature type="binding site" evidence="5">
    <location>
        <begin position="401"/>
        <end position="402"/>
    </location>
    <ligand>
        <name>S-methyl-5'-thioadenosine</name>
        <dbReference type="ChEBI" id="CHEBI:17509"/>
    </ligand>
</feature>
<dbReference type="SUPFAM" id="SSF53335">
    <property type="entry name" value="S-adenosyl-L-methionine-dependent methyltransferases"/>
    <property type="match status" value="1"/>
</dbReference>
<evidence type="ECO:0000313" key="10">
    <source>
        <dbReference type="Proteomes" id="UP000238288"/>
    </source>
</evidence>
<keyword evidence="4 5" id="KW-0620">Polyamine biosynthesis</keyword>
<dbReference type="Proteomes" id="UP000238288">
    <property type="component" value="Chromosome PCAR9a"/>
</dbReference>
<dbReference type="GO" id="GO:0008295">
    <property type="term" value="P:spermidine biosynthetic process"/>
    <property type="evidence" value="ECO:0007669"/>
    <property type="project" value="UniProtKB-UniRule"/>
</dbReference>
<dbReference type="PANTHER" id="PTHR43317">
    <property type="entry name" value="THERMOSPERMINE SYNTHASE ACAULIS5"/>
    <property type="match status" value="1"/>
</dbReference>
<keyword evidence="2 5" id="KW-0808">Transferase</keyword>
<evidence type="ECO:0000256" key="4">
    <source>
        <dbReference type="ARBA" id="ARBA00023115"/>
    </source>
</evidence>
<dbReference type="HAMAP" id="MF_00198">
    <property type="entry name" value="Spermidine_synth"/>
    <property type="match status" value="1"/>
</dbReference>
<dbReference type="PROSITE" id="PS51006">
    <property type="entry name" value="PABS_2"/>
    <property type="match status" value="1"/>
</dbReference>
<keyword evidence="5" id="KW-0472">Membrane</keyword>
<name>A0A2K4X4Y8_PSEVC</name>
<feature type="domain" description="PABS" evidence="7">
    <location>
        <begin position="253"/>
        <end position="502"/>
    </location>
</feature>
<dbReference type="EMBL" id="AQGW01000015">
    <property type="protein sequence ID" value="MBE0381422.1"/>
    <property type="molecule type" value="Genomic_DNA"/>
</dbReference>
<dbReference type="NCBIfam" id="NF002956">
    <property type="entry name" value="PRK03612.1"/>
    <property type="match status" value="1"/>
</dbReference>
<feature type="active site" description="Proton acceptor" evidence="5 6">
    <location>
        <position position="422"/>
    </location>
</feature>
<evidence type="ECO:0000313" key="9">
    <source>
        <dbReference type="EMBL" id="SOU39343.1"/>
    </source>
</evidence>
<evidence type="ECO:0000256" key="3">
    <source>
        <dbReference type="ARBA" id="ARBA00023066"/>
    </source>
</evidence>
<dbReference type="GO" id="GO:0004766">
    <property type="term" value="F:spermidine synthase activity"/>
    <property type="evidence" value="ECO:0007669"/>
    <property type="project" value="UniProtKB-UniRule"/>
</dbReference>
<feature type="binding site" evidence="5">
    <location>
        <position position="429"/>
    </location>
    <ligand>
        <name>S-methyl-5'-thioadenosine</name>
        <dbReference type="ChEBI" id="CHEBI:17509"/>
    </ligand>
</feature>
<comment type="similarity">
    <text evidence="1 5">Belongs to the spermidine/spermine synthase family.</text>
</comment>
<dbReference type="GO" id="GO:0005886">
    <property type="term" value="C:plasma membrane"/>
    <property type="evidence" value="ECO:0007669"/>
    <property type="project" value="UniProtKB-SubCell"/>
</dbReference>
<dbReference type="GeneID" id="93661976"/>
<comment type="subunit">
    <text evidence="5">Homodimer or homotetramer.</text>
</comment>
<gene>
    <name evidence="5 9" type="primary">speE</name>
    <name evidence="9" type="ORF">PCAR9_A10040</name>
    <name evidence="8" type="ORF">PCARR_a3187</name>
</gene>
<dbReference type="PANTHER" id="PTHR43317:SF11">
    <property type="entry name" value="POLYAMINE AMINOPROPYLTRANSFERASE 2"/>
    <property type="match status" value="1"/>
</dbReference>
<reference evidence="8 11" key="1">
    <citation type="submission" date="2015-06" db="EMBL/GenBank/DDBJ databases">
        <title>Genome sequence of Pseudoalteromonas carrageenovora.</title>
        <authorList>
            <person name="Xie B.-B."/>
            <person name="Rong J.-C."/>
            <person name="Qin Q.-L."/>
            <person name="Zhang Y.-Z."/>
        </authorList>
    </citation>
    <scope>NUCLEOTIDE SEQUENCE [LARGE SCALE GENOMIC DNA]</scope>
    <source>
        <strain evidence="8 11">IAM 12662</strain>
    </source>
</reference>
<comment type="catalytic activity">
    <reaction evidence="5">
        <text>S-adenosyl 3-(methylsulfanyl)propylamine + putrescine = S-methyl-5'-thioadenosine + spermidine + H(+)</text>
        <dbReference type="Rhea" id="RHEA:12721"/>
        <dbReference type="ChEBI" id="CHEBI:15378"/>
        <dbReference type="ChEBI" id="CHEBI:17509"/>
        <dbReference type="ChEBI" id="CHEBI:57443"/>
        <dbReference type="ChEBI" id="CHEBI:57834"/>
        <dbReference type="ChEBI" id="CHEBI:326268"/>
        <dbReference type="EC" id="2.5.1.16"/>
    </reaction>
</comment>
<feature type="transmembrane region" description="Helical" evidence="5">
    <location>
        <begin position="234"/>
        <end position="256"/>
    </location>
</feature>
<feature type="transmembrane region" description="Helical" evidence="5">
    <location>
        <begin position="205"/>
        <end position="222"/>
    </location>
</feature>
<comment type="pathway">
    <text evidence="5">Amine and polyamine biosynthesis; spermidine biosynthesis; spermidine from putrescine: step 1/1.</text>
</comment>
<dbReference type="InterPro" id="IPR029063">
    <property type="entry name" value="SAM-dependent_MTases_sf"/>
</dbReference>
<dbReference type="EC" id="2.5.1.16" evidence="5"/>
<keyword evidence="11" id="KW-1185">Reference proteome</keyword>
<evidence type="ECO:0000256" key="2">
    <source>
        <dbReference type="ARBA" id="ARBA00022679"/>
    </source>
</evidence>
<proteinExistence type="inferred from homology"/>
<feature type="transmembrane region" description="Helical" evidence="5">
    <location>
        <begin position="52"/>
        <end position="74"/>
    </location>
</feature>
<feature type="binding site" evidence="5">
    <location>
        <position position="356"/>
    </location>
    <ligand>
        <name>S-methyl-5'-thioadenosine</name>
        <dbReference type="ChEBI" id="CHEBI:17509"/>
    </ligand>
</feature>